<dbReference type="SUPFAM" id="SSF53822">
    <property type="entry name" value="Periplasmic binding protein-like I"/>
    <property type="match status" value="1"/>
</dbReference>
<evidence type="ECO:0000256" key="3">
    <source>
        <dbReference type="ARBA" id="ARBA00023163"/>
    </source>
</evidence>
<organism evidence="5 6">
    <name type="scientific">Poseidonocella pacifica</name>
    <dbReference type="NCBI Taxonomy" id="871651"/>
    <lineage>
        <taxon>Bacteria</taxon>
        <taxon>Pseudomonadati</taxon>
        <taxon>Pseudomonadota</taxon>
        <taxon>Alphaproteobacteria</taxon>
        <taxon>Rhodobacterales</taxon>
        <taxon>Roseobacteraceae</taxon>
        <taxon>Poseidonocella</taxon>
    </lineage>
</organism>
<evidence type="ECO:0000256" key="2">
    <source>
        <dbReference type="ARBA" id="ARBA00023125"/>
    </source>
</evidence>
<dbReference type="EMBL" id="FOJU01000005">
    <property type="protein sequence ID" value="SFB10613.1"/>
    <property type="molecule type" value="Genomic_DNA"/>
</dbReference>
<reference evidence="5 6" key="1">
    <citation type="submission" date="2016-10" db="EMBL/GenBank/DDBJ databases">
        <authorList>
            <person name="de Groot N.N."/>
        </authorList>
    </citation>
    <scope>NUCLEOTIDE SEQUENCE [LARGE SCALE GENOMIC DNA]</scope>
    <source>
        <strain evidence="5 6">DSM 29316</strain>
    </source>
</reference>
<accession>A0A1I0YEG6</accession>
<dbReference type="InterPro" id="IPR028082">
    <property type="entry name" value="Peripla_BP_I"/>
</dbReference>
<dbReference type="InterPro" id="IPR046335">
    <property type="entry name" value="LacI/GalR-like_sensor"/>
</dbReference>
<dbReference type="InterPro" id="IPR010982">
    <property type="entry name" value="Lambda_DNA-bd_dom_sf"/>
</dbReference>
<dbReference type="Proteomes" id="UP000198796">
    <property type="component" value="Unassembled WGS sequence"/>
</dbReference>
<keyword evidence="3" id="KW-0804">Transcription</keyword>
<dbReference type="GO" id="GO:0003700">
    <property type="term" value="F:DNA-binding transcription factor activity"/>
    <property type="evidence" value="ECO:0007669"/>
    <property type="project" value="TreeGrafter"/>
</dbReference>
<proteinExistence type="predicted"/>
<dbReference type="InterPro" id="IPR000843">
    <property type="entry name" value="HTH_LacI"/>
</dbReference>
<keyword evidence="2" id="KW-0238">DNA-binding</keyword>
<evidence type="ECO:0000313" key="6">
    <source>
        <dbReference type="Proteomes" id="UP000198796"/>
    </source>
</evidence>
<feature type="domain" description="HTH lacI-type" evidence="4">
    <location>
        <begin position="10"/>
        <end position="64"/>
    </location>
</feature>
<keyword evidence="1" id="KW-0805">Transcription regulation</keyword>
<evidence type="ECO:0000313" key="5">
    <source>
        <dbReference type="EMBL" id="SFB10613.1"/>
    </source>
</evidence>
<dbReference type="CDD" id="cd01392">
    <property type="entry name" value="HTH_LacI"/>
    <property type="match status" value="1"/>
</dbReference>
<dbReference type="Gene3D" id="1.10.260.40">
    <property type="entry name" value="lambda repressor-like DNA-binding domains"/>
    <property type="match status" value="1"/>
</dbReference>
<evidence type="ECO:0000256" key="1">
    <source>
        <dbReference type="ARBA" id="ARBA00023015"/>
    </source>
</evidence>
<dbReference type="Gene3D" id="3.40.50.2300">
    <property type="match status" value="2"/>
</dbReference>
<dbReference type="STRING" id="871651.SAMN05421688_2890"/>
<sequence>MKTPSVKRKVKMADIGAALGVSAMTVSRAFKGDAGINARTRAAILAKADELGYVFDATASNLRKSRTGFVAITVPSVENANFSATVRDLTKRLQKKNLQILLANTEYDPAEEERLIVQLLRRKPEAVVLTGAQHSQRTRALLTNVQIPVVEIWDLPEQPLGHVVGFSNRTSMSGLVDHMVRTGRRRLAFLGGETANDPRGVQRRAGFVEAMERHGLDATRLIPAGSAPVGMTEGAAGLDLLLDQYPDTDGLLCVSDLVAFGALAQCKRRGVRVPEDLAVSGYGNYEIGRVCEPPLTTIDVHAGQIGSRTADLILDLLDAPAEGAAQRHVIQPDLILRRSTP</sequence>
<dbReference type="PANTHER" id="PTHR30146:SF33">
    <property type="entry name" value="TRANSCRIPTIONAL REGULATOR"/>
    <property type="match status" value="1"/>
</dbReference>
<keyword evidence="6" id="KW-1185">Reference proteome</keyword>
<dbReference type="PROSITE" id="PS50932">
    <property type="entry name" value="HTH_LACI_2"/>
    <property type="match status" value="1"/>
</dbReference>
<dbReference type="CDD" id="cd01575">
    <property type="entry name" value="PBP1_GntR"/>
    <property type="match status" value="1"/>
</dbReference>
<evidence type="ECO:0000259" key="4">
    <source>
        <dbReference type="PROSITE" id="PS50932"/>
    </source>
</evidence>
<dbReference type="Pfam" id="PF13377">
    <property type="entry name" value="Peripla_BP_3"/>
    <property type="match status" value="1"/>
</dbReference>
<dbReference type="GO" id="GO:0000976">
    <property type="term" value="F:transcription cis-regulatory region binding"/>
    <property type="evidence" value="ECO:0007669"/>
    <property type="project" value="TreeGrafter"/>
</dbReference>
<name>A0A1I0YEG6_9RHOB</name>
<gene>
    <name evidence="5" type="ORF">SAMN05421688_2890</name>
</gene>
<dbReference type="PANTHER" id="PTHR30146">
    <property type="entry name" value="LACI-RELATED TRANSCRIPTIONAL REPRESSOR"/>
    <property type="match status" value="1"/>
</dbReference>
<dbReference type="SUPFAM" id="SSF47413">
    <property type="entry name" value="lambda repressor-like DNA-binding domains"/>
    <property type="match status" value="1"/>
</dbReference>
<dbReference type="Pfam" id="PF00356">
    <property type="entry name" value="LacI"/>
    <property type="match status" value="1"/>
</dbReference>
<dbReference type="SMART" id="SM00354">
    <property type="entry name" value="HTH_LACI"/>
    <property type="match status" value="1"/>
</dbReference>
<dbReference type="AlphaFoldDB" id="A0A1I0YEG6"/>
<protein>
    <submittedName>
        <fullName evidence="5">Transcriptional regulator, LacI family</fullName>
    </submittedName>
</protein>
<dbReference type="RefSeq" id="WP_245752664.1">
    <property type="nucleotide sequence ID" value="NZ_FOJU01000005.1"/>
</dbReference>